<evidence type="ECO:0000256" key="1">
    <source>
        <dbReference type="SAM" id="MobiDB-lite"/>
    </source>
</evidence>
<keyword evidence="2" id="KW-0472">Membrane</keyword>
<name>A0A9P6A9C1_PLEER</name>
<keyword evidence="2" id="KW-1133">Transmembrane helix</keyword>
<keyword evidence="2" id="KW-0812">Transmembrane</keyword>
<sequence>MVYPLGARAGAKQQDIGSNNAALTFDGLASTPPFNGATVPDGGDRTSPASSSSSIDLTGMAQQEQRYLLVPSQEFGNYRRPTRIRHAGDDCIGYVLMFAWCTAGSFVLLHK</sequence>
<evidence type="ECO:0000313" key="4">
    <source>
        <dbReference type="Proteomes" id="UP000807025"/>
    </source>
</evidence>
<dbReference type="EMBL" id="MU154521">
    <property type="protein sequence ID" value="KAF9502317.1"/>
    <property type="molecule type" value="Genomic_DNA"/>
</dbReference>
<feature type="transmembrane region" description="Helical" evidence="2">
    <location>
        <begin position="91"/>
        <end position="109"/>
    </location>
</feature>
<feature type="region of interest" description="Disordered" evidence="1">
    <location>
        <begin position="29"/>
        <end position="59"/>
    </location>
</feature>
<gene>
    <name evidence="3" type="ORF">BDN71DRAFT_1426005</name>
</gene>
<dbReference type="OrthoDB" id="10449834at2759"/>
<dbReference type="Proteomes" id="UP000807025">
    <property type="component" value="Unassembled WGS sequence"/>
</dbReference>
<protein>
    <submittedName>
        <fullName evidence="3">Uncharacterized protein</fullName>
    </submittedName>
</protein>
<evidence type="ECO:0000313" key="3">
    <source>
        <dbReference type="EMBL" id="KAF9502317.1"/>
    </source>
</evidence>
<dbReference type="AlphaFoldDB" id="A0A9P6A9C1"/>
<reference evidence="3" key="1">
    <citation type="submission" date="2020-11" db="EMBL/GenBank/DDBJ databases">
        <authorList>
            <consortium name="DOE Joint Genome Institute"/>
            <person name="Ahrendt S."/>
            <person name="Riley R."/>
            <person name="Andreopoulos W."/>
            <person name="Labutti K."/>
            <person name="Pangilinan J."/>
            <person name="Ruiz-Duenas F.J."/>
            <person name="Barrasa J.M."/>
            <person name="Sanchez-Garcia M."/>
            <person name="Camarero S."/>
            <person name="Miyauchi S."/>
            <person name="Serrano A."/>
            <person name="Linde D."/>
            <person name="Babiker R."/>
            <person name="Drula E."/>
            <person name="Ayuso-Fernandez I."/>
            <person name="Pacheco R."/>
            <person name="Padilla G."/>
            <person name="Ferreira P."/>
            <person name="Barriuso J."/>
            <person name="Kellner H."/>
            <person name="Castanera R."/>
            <person name="Alfaro M."/>
            <person name="Ramirez L."/>
            <person name="Pisabarro A.G."/>
            <person name="Kuo A."/>
            <person name="Tritt A."/>
            <person name="Lipzen A."/>
            <person name="He G."/>
            <person name="Yan M."/>
            <person name="Ng V."/>
            <person name="Cullen D."/>
            <person name="Martin F."/>
            <person name="Rosso M.-N."/>
            <person name="Henrissat B."/>
            <person name="Hibbett D."/>
            <person name="Martinez A.T."/>
            <person name="Grigoriev I.V."/>
        </authorList>
    </citation>
    <scope>NUCLEOTIDE SEQUENCE</scope>
    <source>
        <strain evidence="3">ATCC 90797</strain>
    </source>
</reference>
<accession>A0A9P6A9C1</accession>
<keyword evidence="4" id="KW-1185">Reference proteome</keyword>
<comment type="caution">
    <text evidence="3">The sequence shown here is derived from an EMBL/GenBank/DDBJ whole genome shotgun (WGS) entry which is preliminary data.</text>
</comment>
<proteinExistence type="predicted"/>
<evidence type="ECO:0000256" key="2">
    <source>
        <dbReference type="SAM" id="Phobius"/>
    </source>
</evidence>
<feature type="compositionally biased region" description="Polar residues" evidence="1">
    <location>
        <begin position="47"/>
        <end position="59"/>
    </location>
</feature>
<organism evidence="3 4">
    <name type="scientific">Pleurotus eryngii</name>
    <name type="common">Boletus of the steppes</name>
    <dbReference type="NCBI Taxonomy" id="5323"/>
    <lineage>
        <taxon>Eukaryota</taxon>
        <taxon>Fungi</taxon>
        <taxon>Dikarya</taxon>
        <taxon>Basidiomycota</taxon>
        <taxon>Agaricomycotina</taxon>
        <taxon>Agaricomycetes</taxon>
        <taxon>Agaricomycetidae</taxon>
        <taxon>Agaricales</taxon>
        <taxon>Pleurotineae</taxon>
        <taxon>Pleurotaceae</taxon>
        <taxon>Pleurotus</taxon>
    </lineage>
</organism>